<dbReference type="GO" id="GO:0006273">
    <property type="term" value="P:lagging strand elongation"/>
    <property type="evidence" value="ECO:0007669"/>
    <property type="project" value="TreeGrafter"/>
</dbReference>
<keyword evidence="4 14" id="KW-0235">DNA replication</keyword>
<dbReference type="Gene3D" id="1.10.3260.10">
    <property type="entry name" value="DNA ligase, ATP-dependent, N-terminal domain"/>
    <property type="match status" value="1"/>
</dbReference>
<evidence type="ECO:0000313" key="17">
    <source>
        <dbReference type="EMBL" id="OIO13634.1"/>
    </source>
</evidence>
<name>A0A1J4TP79_9BACT</name>
<dbReference type="HAMAP" id="MF_00407">
    <property type="entry name" value="DNA_ligase"/>
    <property type="match status" value="1"/>
</dbReference>
<evidence type="ECO:0000256" key="14">
    <source>
        <dbReference type="HAMAP-Rule" id="MF_00407"/>
    </source>
</evidence>
<evidence type="ECO:0000256" key="11">
    <source>
        <dbReference type="ARBA" id="ARBA00023204"/>
    </source>
</evidence>
<dbReference type="EMBL" id="MNUY01000053">
    <property type="protein sequence ID" value="OIO13634.1"/>
    <property type="molecule type" value="Genomic_DNA"/>
</dbReference>
<dbReference type="Pfam" id="PF04675">
    <property type="entry name" value="DNA_ligase_A_N"/>
    <property type="match status" value="1"/>
</dbReference>
<comment type="cofactor">
    <cofactor evidence="14">
        <name>Mg(2+)</name>
        <dbReference type="ChEBI" id="CHEBI:18420"/>
    </cofactor>
</comment>
<dbReference type="InterPro" id="IPR012309">
    <property type="entry name" value="DNA_ligase_ATP-dep_C"/>
</dbReference>
<dbReference type="GO" id="GO:0006310">
    <property type="term" value="P:DNA recombination"/>
    <property type="evidence" value="ECO:0007669"/>
    <property type="project" value="UniProtKB-UniRule"/>
</dbReference>
<keyword evidence="7 14" id="KW-0227">DNA damage</keyword>
<reference evidence="17 18" key="1">
    <citation type="journal article" date="2016" name="Environ. Microbiol.">
        <title>Genomic resolution of a cold subsurface aquifer community provides metabolic insights for novel microbes adapted to high CO concentrations.</title>
        <authorList>
            <person name="Probst A.J."/>
            <person name="Castelle C.J."/>
            <person name="Singh A."/>
            <person name="Brown C.T."/>
            <person name="Anantharaman K."/>
            <person name="Sharon I."/>
            <person name="Hug L.A."/>
            <person name="Burstein D."/>
            <person name="Emerson J.B."/>
            <person name="Thomas B.C."/>
            <person name="Banfield J.F."/>
        </authorList>
    </citation>
    <scope>NUCLEOTIDE SEQUENCE [LARGE SCALE GENOMIC DNA]</scope>
    <source>
        <strain evidence="17">CG1_02_37_22</strain>
    </source>
</reference>
<evidence type="ECO:0000256" key="8">
    <source>
        <dbReference type="ARBA" id="ARBA00022840"/>
    </source>
</evidence>
<comment type="function">
    <text evidence="14">DNA ligase that seals nicks in double-stranded DNA during DNA replication, DNA recombination and DNA repair.</text>
</comment>
<evidence type="ECO:0000256" key="2">
    <source>
        <dbReference type="ARBA" id="ARBA00022598"/>
    </source>
</evidence>
<dbReference type="InterPro" id="IPR000977">
    <property type="entry name" value="DNA_ligase_ATP-dep"/>
</dbReference>
<accession>A0A1J4TP79</accession>
<evidence type="ECO:0000256" key="3">
    <source>
        <dbReference type="ARBA" id="ARBA00022618"/>
    </source>
</evidence>
<evidence type="ECO:0000256" key="12">
    <source>
        <dbReference type="ARBA" id="ARBA00023306"/>
    </source>
</evidence>
<evidence type="ECO:0000256" key="6">
    <source>
        <dbReference type="ARBA" id="ARBA00022741"/>
    </source>
</evidence>
<evidence type="ECO:0000256" key="13">
    <source>
        <dbReference type="ARBA" id="ARBA00034003"/>
    </source>
</evidence>
<keyword evidence="12 14" id="KW-0131">Cell cycle</keyword>
<dbReference type="Proteomes" id="UP000183120">
    <property type="component" value="Unassembled WGS sequence"/>
</dbReference>
<feature type="binding site" evidence="14">
    <location>
        <position position="253"/>
    </location>
    <ligand>
        <name>ATP</name>
        <dbReference type="ChEBI" id="CHEBI:30616"/>
    </ligand>
</feature>
<evidence type="ECO:0000256" key="9">
    <source>
        <dbReference type="ARBA" id="ARBA00022842"/>
    </source>
</evidence>
<dbReference type="SUPFAM" id="SSF117018">
    <property type="entry name" value="ATP-dependent DNA ligase DNA-binding domain"/>
    <property type="match status" value="1"/>
</dbReference>
<dbReference type="PANTHER" id="PTHR45674">
    <property type="entry name" value="DNA LIGASE 1/3 FAMILY MEMBER"/>
    <property type="match status" value="1"/>
</dbReference>
<evidence type="ECO:0000256" key="7">
    <source>
        <dbReference type="ARBA" id="ARBA00022763"/>
    </source>
</evidence>
<feature type="active site" description="N6-AMP-lysine intermediate" evidence="14">
    <location>
        <position position="255"/>
    </location>
</feature>
<dbReference type="InterPro" id="IPR036599">
    <property type="entry name" value="DNA_ligase_N_sf"/>
</dbReference>
<feature type="domain" description="ATP-dependent DNA ligase family profile" evidence="16">
    <location>
        <begin position="359"/>
        <end position="493"/>
    </location>
</feature>
<dbReference type="PROSITE" id="PS50160">
    <property type="entry name" value="DNA_LIGASE_A3"/>
    <property type="match status" value="1"/>
</dbReference>
<dbReference type="InterPro" id="IPR050191">
    <property type="entry name" value="ATP-dep_DNA_ligase"/>
</dbReference>
<feature type="binding site" evidence="14">
    <location>
        <position position="452"/>
    </location>
    <ligand>
        <name>ATP</name>
        <dbReference type="ChEBI" id="CHEBI:30616"/>
    </ligand>
</feature>
<comment type="caution">
    <text evidence="17">The sequence shown here is derived from an EMBL/GenBank/DDBJ whole genome shotgun (WGS) entry which is preliminary data.</text>
</comment>
<dbReference type="Pfam" id="PF01068">
    <property type="entry name" value="DNA_ligase_A_M"/>
    <property type="match status" value="1"/>
</dbReference>
<evidence type="ECO:0000256" key="4">
    <source>
        <dbReference type="ARBA" id="ARBA00022705"/>
    </source>
</evidence>
<evidence type="ECO:0000256" key="15">
    <source>
        <dbReference type="RuleBase" id="RU004196"/>
    </source>
</evidence>
<evidence type="ECO:0000256" key="10">
    <source>
        <dbReference type="ARBA" id="ARBA00023172"/>
    </source>
</evidence>
<evidence type="ECO:0000259" key="16">
    <source>
        <dbReference type="PROSITE" id="PS50160"/>
    </source>
</evidence>
<keyword evidence="10 14" id="KW-0233">DNA recombination</keyword>
<feature type="binding site" evidence="14">
    <location>
        <position position="260"/>
    </location>
    <ligand>
        <name>ATP</name>
        <dbReference type="ChEBI" id="CHEBI:30616"/>
    </ligand>
</feature>
<dbReference type="GO" id="GO:0051301">
    <property type="term" value="P:cell division"/>
    <property type="evidence" value="ECO:0007669"/>
    <property type="project" value="UniProtKB-KW"/>
</dbReference>
<keyword evidence="6 14" id="KW-0547">Nucleotide-binding</keyword>
<keyword evidence="11 14" id="KW-0234">DNA repair</keyword>
<feature type="binding site" evidence="14">
    <location>
        <position position="301"/>
    </location>
    <ligand>
        <name>ATP</name>
        <dbReference type="ChEBI" id="CHEBI:30616"/>
    </ligand>
</feature>
<sequence length="621" mass="70473">MLFRRLSEYFTRLEATTLRLSMTEILSSLFKEAKSSEIGEICYLLQGRVAPLYEAIEFGMADKMMIKAVAMATGITTGEVNTTFKREGDLGIVAEKFKIQNVKGNPPACGQKAKLTINEIFEVLIKVAIMGGEGSQDEKINLLGNLIREIDPLSARYVVRIPLNKLRLGFSDMTILDALSWMLCGDKKYRSEIERAYNVRPDLAFIAKTVKEKGMEGLANINPQVGIPIQMTRAERMSSGRDIIDKIGKCAIEPKYDGFRLQVHYCKSEYRNPKSEINLKPKIQKNLFNEEKKDYVKLFSRNLEDVTKMYPDVVAGVTKQVNATEAIFEGEAIGINIKTGQYLPFQETVQRKRKYNVEIKAKEIPLKLFTFDLLFVNGESLLSQSFCQRRKKLEQIVSKGEDIFVAKQDILDDPARIEIIFEDAVSRGLEGVMAKKLDGVYRAGARDFNWIKYKKSYAGKLTDTIDTVVMGYDFGQGKRTSFGIGDFLIGVFDTKIEKFVTVAKIGTGLTDVEWKELKIRSQKFKIDNKPNNYDVDNAMGCDVWMMPKIVVEIRADEITRSPVHTAGRMMGPSKSGNAQEVKVAGFALRFPRLERFRNDKSQNDITTLDEVERMYELQKQK</sequence>
<keyword evidence="2 14" id="KW-0436">Ligase</keyword>
<dbReference type="STRING" id="1805209.AUJ73_03460"/>
<feature type="binding site" evidence="14">
    <location>
        <position position="446"/>
    </location>
    <ligand>
        <name>ATP</name>
        <dbReference type="ChEBI" id="CHEBI:30616"/>
    </ligand>
</feature>
<dbReference type="EC" id="6.5.1.1" evidence="14"/>
<protein>
    <recommendedName>
        <fullName evidence="14">Probable DNA ligase</fullName>
        <ecNumber evidence="14">6.5.1.1</ecNumber>
    </recommendedName>
    <alternativeName>
        <fullName evidence="14">Polydeoxyribonucleotide synthase [ATP]</fullName>
    </alternativeName>
</protein>
<dbReference type="GO" id="GO:0046872">
    <property type="term" value="F:metal ion binding"/>
    <property type="evidence" value="ECO:0007669"/>
    <property type="project" value="UniProtKB-KW"/>
</dbReference>
<keyword evidence="3 14" id="KW-0132">Cell division</keyword>
<evidence type="ECO:0000256" key="1">
    <source>
        <dbReference type="ARBA" id="ARBA00007572"/>
    </source>
</evidence>
<keyword evidence="8 14" id="KW-0067">ATP-binding</keyword>
<dbReference type="SUPFAM" id="SSF56091">
    <property type="entry name" value="DNA ligase/mRNA capping enzyme, catalytic domain"/>
    <property type="match status" value="1"/>
</dbReference>
<dbReference type="GO" id="GO:0003677">
    <property type="term" value="F:DNA binding"/>
    <property type="evidence" value="ECO:0007669"/>
    <property type="project" value="InterPro"/>
</dbReference>
<dbReference type="CDD" id="cd07901">
    <property type="entry name" value="Adenylation_DNA_ligase_Arch_LigB"/>
    <property type="match status" value="1"/>
</dbReference>
<dbReference type="SUPFAM" id="SSF50249">
    <property type="entry name" value="Nucleic acid-binding proteins"/>
    <property type="match status" value="1"/>
</dbReference>
<dbReference type="GO" id="GO:0003910">
    <property type="term" value="F:DNA ligase (ATP) activity"/>
    <property type="evidence" value="ECO:0007669"/>
    <property type="project" value="UniProtKB-UniRule"/>
</dbReference>
<dbReference type="PANTHER" id="PTHR45674:SF4">
    <property type="entry name" value="DNA LIGASE 1"/>
    <property type="match status" value="1"/>
</dbReference>
<keyword evidence="9 14" id="KW-0460">Magnesium</keyword>
<dbReference type="GO" id="GO:0005524">
    <property type="term" value="F:ATP binding"/>
    <property type="evidence" value="ECO:0007669"/>
    <property type="project" value="UniProtKB-UniRule"/>
</dbReference>
<dbReference type="Gene3D" id="2.40.50.140">
    <property type="entry name" value="Nucleic acid-binding proteins"/>
    <property type="match status" value="1"/>
</dbReference>
<dbReference type="InterPro" id="IPR012310">
    <property type="entry name" value="DNA_ligase_ATP-dep_cent"/>
</dbReference>
<dbReference type="Pfam" id="PF04679">
    <property type="entry name" value="DNA_ligase_A_C"/>
    <property type="match status" value="1"/>
</dbReference>
<organism evidence="17 18">
    <name type="scientific">Candidatus Gottesmanbacteria bacterium CG1_02_37_22</name>
    <dbReference type="NCBI Taxonomy" id="1805209"/>
    <lineage>
        <taxon>Bacteria</taxon>
        <taxon>Candidatus Gottesmaniibacteriota</taxon>
    </lineage>
</organism>
<evidence type="ECO:0000313" key="18">
    <source>
        <dbReference type="Proteomes" id="UP000183120"/>
    </source>
</evidence>
<dbReference type="InterPro" id="IPR012308">
    <property type="entry name" value="DNA_ligase_ATP-dep_N"/>
</dbReference>
<dbReference type="GO" id="GO:0006281">
    <property type="term" value="P:DNA repair"/>
    <property type="evidence" value="ECO:0007669"/>
    <property type="project" value="UniProtKB-UniRule"/>
</dbReference>
<keyword evidence="5 14" id="KW-0479">Metal-binding</keyword>
<evidence type="ECO:0000256" key="5">
    <source>
        <dbReference type="ARBA" id="ARBA00022723"/>
    </source>
</evidence>
<feature type="binding site" evidence="14">
    <location>
        <position position="331"/>
    </location>
    <ligand>
        <name>ATP</name>
        <dbReference type="ChEBI" id="CHEBI:30616"/>
    </ligand>
</feature>
<dbReference type="NCBIfam" id="TIGR00574">
    <property type="entry name" value="dnl1"/>
    <property type="match status" value="1"/>
</dbReference>
<dbReference type="AlphaFoldDB" id="A0A1J4TP79"/>
<dbReference type="InterPro" id="IPR022865">
    <property type="entry name" value="DNA_ligae_ATP-dep_bac/arc"/>
</dbReference>
<feature type="binding site" evidence="14">
    <location>
        <position position="371"/>
    </location>
    <ligand>
        <name>ATP</name>
        <dbReference type="ChEBI" id="CHEBI:30616"/>
    </ligand>
</feature>
<dbReference type="Gene3D" id="3.30.470.30">
    <property type="entry name" value="DNA ligase/mRNA capping enzyme"/>
    <property type="match status" value="1"/>
</dbReference>
<proteinExistence type="inferred from homology"/>
<comment type="catalytic activity">
    <reaction evidence="13 14">
        <text>ATP + (deoxyribonucleotide)n-3'-hydroxyl + 5'-phospho-(deoxyribonucleotide)m = (deoxyribonucleotide)n+m + AMP + diphosphate.</text>
        <dbReference type="EC" id="6.5.1.1"/>
    </reaction>
</comment>
<gene>
    <name evidence="14" type="primary">lig</name>
    <name evidence="17" type="ORF">AUJ73_03460</name>
</gene>
<comment type="similarity">
    <text evidence="1 14 15">Belongs to the ATP-dependent DNA ligase family.</text>
</comment>
<dbReference type="FunFam" id="1.10.3260.10:FF:000007">
    <property type="entry name" value="DNA ligase"/>
    <property type="match status" value="1"/>
</dbReference>
<dbReference type="InterPro" id="IPR012340">
    <property type="entry name" value="NA-bd_OB-fold"/>
</dbReference>
<dbReference type="GO" id="GO:0071897">
    <property type="term" value="P:DNA biosynthetic process"/>
    <property type="evidence" value="ECO:0007669"/>
    <property type="project" value="InterPro"/>
</dbReference>